<evidence type="ECO:0000313" key="8">
    <source>
        <dbReference type="Proteomes" id="UP001597373"/>
    </source>
</evidence>
<protein>
    <submittedName>
        <fullName evidence="7">ATP-binding cassette domain-containing protein</fullName>
    </submittedName>
</protein>
<gene>
    <name evidence="7" type="ORF">ACFSMZ_09205</name>
</gene>
<evidence type="ECO:0000259" key="6">
    <source>
        <dbReference type="PROSITE" id="PS50893"/>
    </source>
</evidence>
<keyword evidence="5 7" id="KW-0067">ATP-binding</keyword>
<keyword evidence="8" id="KW-1185">Reference proteome</keyword>
<dbReference type="Proteomes" id="UP001597373">
    <property type="component" value="Unassembled WGS sequence"/>
</dbReference>
<dbReference type="PANTHER" id="PTHR43776">
    <property type="entry name" value="TRANSPORT ATP-BINDING PROTEIN"/>
    <property type="match status" value="1"/>
</dbReference>
<organism evidence="7 8">
    <name type="scientific">Chelativorans composti</name>
    <dbReference type="NCBI Taxonomy" id="768533"/>
    <lineage>
        <taxon>Bacteria</taxon>
        <taxon>Pseudomonadati</taxon>
        <taxon>Pseudomonadota</taxon>
        <taxon>Alphaproteobacteria</taxon>
        <taxon>Hyphomicrobiales</taxon>
        <taxon>Phyllobacteriaceae</taxon>
        <taxon>Chelativorans</taxon>
    </lineage>
</organism>
<dbReference type="PANTHER" id="PTHR43776:SF7">
    <property type="entry name" value="D,D-DIPEPTIDE TRANSPORT ATP-BINDING PROTEIN DDPF-RELATED"/>
    <property type="match status" value="1"/>
</dbReference>
<dbReference type="Pfam" id="PF00005">
    <property type="entry name" value="ABC_tran"/>
    <property type="match status" value="1"/>
</dbReference>
<evidence type="ECO:0000256" key="1">
    <source>
        <dbReference type="ARBA" id="ARBA00004417"/>
    </source>
</evidence>
<dbReference type="Gene3D" id="3.40.50.300">
    <property type="entry name" value="P-loop containing nucleotide triphosphate hydrolases"/>
    <property type="match status" value="1"/>
</dbReference>
<dbReference type="InterPro" id="IPR013563">
    <property type="entry name" value="Oligopep_ABC_C"/>
</dbReference>
<dbReference type="Pfam" id="PF08352">
    <property type="entry name" value="oligo_HPY"/>
    <property type="match status" value="1"/>
</dbReference>
<dbReference type="SMART" id="SM00382">
    <property type="entry name" value="AAA"/>
    <property type="match status" value="1"/>
</dbReference>
<comment type="similarity">
    <text evidence="2">Belongs to the ABC transporter superfamily.</text>
</comment>
<evidence type="ECO:0000313" key="7">
    <source>
        <dbReference type="EMBL" id="MFD2259940.1"/>
    </source>
</evidence>
<accession>A0ABW5DGV2</accession>
<dbReference type="RefSeq" id="WP_345099436.1">
    <property type="nucleotide sequence ID" value="NZ_BAABGS010000061.1"/>
</dbReference>
<dbReference type="GO" id="GO:0005524">
    <property type="term" value="F:ATP binding"/>
    <property type="evidence" value="ECO:0007669"/>
    <property type="project" value="UniProtKB-KW"/>
</dbReference>
<dbReference type="InterPro" id="IPR027417">
    <property type="entry name" value="P-loop_NTPase"/>
</dbReference>
<dbReference type="SUPFAM" id="SSF52540">
    <property type="entry name" value="P-loop containing nucleoside triphosphate hydrolases"/>
    <property type="match status" value="1"/>
</dbReference>
<dbReference type="PROSITE" id="PS00211">
    <property type="entry name" value="ABC_TRANSPORTER_1"/>
    <property type="match status" value="1"/>
</dbReference>
<sequence>MTASVSHVEPRGARLEVRNLTKTFPGGSTGLFTKNRVVAVNNVTFTVEPGQSTGLIGESGSGKTTVARMITRLVTPDSGQVLVDGRDVLARSLGASEFARLIQIVFQDPTSSLNPRWKVGDLIAEGIRVHKLMPESEVPQRVAQLAESCGIARVALERFPHEFSGGQRQRIAIARALAVEPRILVLDEPVSALDVSVQAQILVLLKELQKKLGLTYLMIAHDLAVVERFCDRIIVMRHGEVVETGDAHSIYAHPRHPYTRELIEAHPIPDPRVRSLRVRDEDPVA</sequence>
<evidence type="ECO:0000256" key="5">
    <source>
        <dbReference type="ARBA" id="ARBA00022840"/>
    </source>
</evidence>
<reference evidence="8" key="1">
    <citation type="journal article" date="2019" name="Int. J. Syst. Evol. Microbiol.">
        <title>The Global Catalogue of Microorganisms (GCM) 10K type strain sequencing project: providing services to taxonomists for standard genome sequencing and annotation.</title>
        <authorList>
            <consortium name="The Broad Institute Genomics Platform"/>
            <consortium name="The Broad Institute Genome Sequencing Center for Infectious Disease"/>
            <person name="Wu L."/>
            <person name="Ma J."/>
        </authorList>
    </citation>
    <scope>NUCLEOTIDE SEQUENCE [LARGE SCALE GENOMIC DNA]</scope>
    <source>
        <strain evidence="8">KCTC 23707</strain>
    </source>
</reference>
<evidence type="ECO:0000256" key="3">
    <source>
        <dbReference type="ARBA" id="ARBA00022448"/>
    </source>
</evidence>
<dbReference type="InterPro" id="IPR003439">
    <property type="entry name" value="ABC_transporter-like_ATP-bd"/>
</dbReference>
<proteinExistence type="inferred from homology"/>
<keyword evidence="3" id="KW-0813">Transport</keyword>
<dbReference type="InterPro" id="IPR003593">
    <property type="entry name" value="AAA+_ATPase"/>
</dbReference>
<name>A0ABW5DGV2_9HYPH</name>
<feature type="domain" description="ABC transporter" evidence="6">
    <location>
        <begin position="15"/>
        <end position="263"/>
    </location>
</feature>
<comment type="caution">
    <text evidence="7">The sequence shown here is derived from an EMBL/GenBank/DDBJ whole genome shotgun (WGS) entry which is preliminary data.</text>
</comment>
<evidence type="ECO:0000256" key="4">
    <source>
        <dbReference type="ARBA" id="ARBA00022741"/>
    </source>
</evidence>
<dbReference type="CDD" id="cd03257">
    <property type="entry name" value="ABC_NikE_OppD_transporters"/>
    <property type="match status" value="1"/>
</dbReference>
<dbReference type="InterPro" id="IPR050319">
    <property type="entry name" value="ABC_transp_ATP-bind"/>
</dbReference>
<dbReference type="EMBL" id="JBHUIR010000030">
    <property type="protein sequence ID" value="MFD2259940.1"/>
    <property type="molecule type" value="Genomic_DNA"/>
</dbReference>
<evidence type="ECO:0000256" key="2">
    <source>
        <dbReference type="ARBA" id="ARBA00005417"/>
    </source>
</evidence>
<dbReference type="PROSITE" id="PS50893">
    <property type="entry name" value="ABC_TRANSPORTER_2"/>
    <property type="match status" value="1"/>
</dbReference>
<keyword evidence="4" id="KW-0547">Nucleotide-binding</keyword>
<dbReference type="InterPro" id="IPR017871">
    <property type="entry name" value="ABC_transporter-like_CS"/>
</dbReference>
<comment type="subcellular location">
    <subcellularLocation>
        <location evidence="1">Cell inner membrane</location>
        <topology evidence="1">Peripheral membrane protein</topology>
    </subcellularLocation>
</comment>